<protein>
    <submittedName>
        <fullName evidence="5">Substrate-binding domain-containing protein</fullName>
    </submittedName>
</protein>
<accession>A0AAW7CN84</accession>
<dbReference type="Gene3D" id="3.40.50.2300">
    <property type="match status" value="2"/>
</dbReference>
<evidence type="ECO:0000259" key="4">
    <source>
        <dbReference type="Pfam" id="PF13377"/>
    </source>
</evidence>
<dbReference type="AlphaFoldDB" id="A0AAW7CN84"/>
<dbReference type="PANTHER" id="PTHR30146:SF109">
    <property type="entry name" value="HTH-TYPE TRANSCRIPTIONAL REGULATOR GALS"/>
    <property type="match status" value="1"/>
</dbReference>
<dbReference type="Proteomes" id="UP001223084">
    <property type="component" value="Unassembled WGS sequence"/>
</dbReference>
<keyword evidence="2" id="KW-0238">DNA-binding</keyword>
<keyword evidence="3" id="KW-0804">Transcription</keyword>
<dbReference type="Pfam" id="PF13377">
    <property type="entry name" value="Peripla_BP_3"/>
    <property type="match status" value="1"/>
</dbReference>
<evidence type="ECO:0000256" key="1">
    <source>
        <dbReference type="ARBA" id="ARBA00023015"/>
    </source>
</evidence>
<evidence type="ECO:0000256" key="2">
    <source>
        <dbReference type="ARBA" id="ARBA00023125"/>
    </source>
</evidence>
<keyword evidence="1" id="KW-0805">Transcription regulation</keyword>
<gene>
    <name evidence="5" type="ORF">QN341_14995</name>
</gene>
<evidence type="ECO:0000256" key="3">
    <source>
        <dbReference type="ARBA" id="ARBA00023163"/>
    </source>
</evidence>
<dbReference type="GO" id="GO:0003700">
    <property type="term" value="F:DNA-binding transcription factor activity"/>
    <property type="evidence" value="ECO:0007669"/>
    <property type="project" value="TreeGrafter"/>
</dbReference>
<evidence type="ECO:0000313" key="5">
    <source>
        <dbReference type="EMBL" id="MDL5042309.1"/>
    </source>
</evidence>
<sequence>MMYQTEENKINLFKKLHTMLSRPEFAPTAIVCYNDQLAIQVMNFVKEIGLNIPDDLSVIGVDDYQFSKFINPALTTVRHPQEKMGIDAGITLGCSIFHARSIRQTPGSYPNGDGARQMHKFLGAMQSGLQVRTDDEFGIFNENCRIFSYMLK</sequence>
<proteinExistence type="predicted"/>
<feature type="domain" description="Transcriptional regulator LacI/GalR-like sensor" evidence="4">
    <location>
        <begin position="19"/>
        <end position="88"/>
    </location>
</feature>
<dbReference type="GO" id="GO:0000976">
    <property type="term" value="F:transcription cis-regulatory region binding"/>
    <property type="evidence" value="ECO:0007669"/>
    <property type="project" value="TreeGrafter"/>
</dbReference>
<dbReference type="RefSeq" id="WP_258921260.1">
    <property type="nucleotide sequence ID" value="NZ_CP091131.1"/>
</dbReference>
<name>A0AAW7CN84_HEYCO</name>
<dbReference type="InterPro" id="IPR046335">
    <property type="entry name" value="LacI/GalR-like_sensor"/>
</dbReference>
<dbReference type="InterPro" id="IPR028082">
    <property type="entry name" value="Peripla_BP_I"/>
</dbReference>
<dbReference type="EMBL" id="JASUZX010000003">
    <property type="protein sequence ID" value="MDL5042309.1"/>
    <property type="molecule type" value="Genomic_DNA"/>
</dbReference>
<organism evidence="5 6">
    <name type="scientific">Heyndrickxia coagulans</name>
    <name type="common">Weizmannia coagulans</name>
    <dbReference type="NCBI Taxonomy" id="1398"/>
    <lineage>
        <taxon>Bacteria</taxon>
        <taxon>Bacillati</taxon>
        <taxon>Bacillota</taxon>
        <taxon>Bacilli</taxon>
        <taxon>Bacillales</taxon>
        <taxon>Bacillaceae</taxon>
        <taxon>Heyndrickxia</taxon>
    </lineage>
</organism>
<comment type="caution">
    <text evidence="5">The sequence shown here is derived from an EMBL/GenBank/DDBJ whole genome shotgun (WGS) entry which is preliminary data.</text>
</comment>
<evidence type="ECO:0000313" key="6">
    <source>
        <dbReference type="Proteomes" id="UP001223084"/>
    </source>
</evidence>
<dbReference type="SUPFAM" id="SSF53822">
    <property type="entry name" value="Periplasmic binding protein-like I"/>
    <property type="match status" value="1"/>
</dbReference>
<dbReference type="PANTHER" id="PTHR30146">
    <property type="entry name" value="LACI-RELATED TRANSCRIPTIONAL REPRESSOR"/>
    <property type="match status" value="1"/>
</dbReference>
<reference evidence="5" key="1">
    <citation type="submission" date="2023-06" db="EMBL/GenBank/DDBJ databases">
        <title>Probiogenomic evaluation and L lactic producing Weizmannia coaggulans BKMTCR2-2 from tree bark.</title>
        <authorList>
            <person name="Mahittikon J."/>
            <person name="Tanasupawat S."/>
        </authorList>
    </citation>
    <scope>NUCLEOTIDE SEQUENCE</scope>
    <source>
        <strain evidence="5">BKMTCR2-2</strain>
    </source>
</reference>